<evidence type="ECO:0000256" key="1">
    <source>
        <dbReference type="SAM" id="MobiDB-lite"/>
    </source>
</evidence>
<gene>
    <name evidence="2" type="ORF">BINO364_LOCUS1591</name>
</gene>
<proteinExistence type="predicted"/>
<dbReference type="AlphaFoldDB" id="A0A8J9Y201"/>
<dbReference type="Proteomes" id="UP000838878">
    <property type="component" value="Chromosome 1"/>
</dbReference>
<feature type="compositionally biased region" description="Basic and acidic residues" evidence="1">
    <location>
        <begin position="44"/>
        <end position="54"/>
    </location>
</feature>
<feature type="non-terminal residue" evidence="2">
    <location>
        <position position="69"/>
    </location>
</feature>
<protein>
    <submittedName>
        <fullName evidence="2">Uncharacterized protein</fullName>
    </submittedName>
</protein>
<name>A0A8J9Y201_9NEOP</name>
<sequence length="69" mass="7535">MQNCINYSFAFCTPCPSSSCYTWSVKRQNALEGREVSDQMTSDDPEKGALEGDRAPLVSLTKGTITRAA</sequence>
<organism evidence="2 3">
    <name type="scientific">Brenthis ino</name>
    <name type="common">lesser marbled fritillary</name>
    <dbReference type="NCBI Taxonomy" id="405034"/>
    <lineage>
        <taxon>Eukaryota</taxon>
        <taxon>Metazoa</taxon>
        <taxon>Ecdysozoa</taxon>
        <taxon>Arthropoda</taxon>
        <taxon>Hexapoda</taxon>
        <taxon>Insecta</taxon>
        <taxon>Pterygota</taxon>
        <taxon>Neoptera</taxon>
        <taxon>Endopterygota</taxon>
        <taxon>Lepidoptera</taxon>
        <taxon>Glossata</taxon>
        <taxon>Ditrysia</taxon>
        <taxon>Papilionoidea</taxon>
        <taxon>Nymphalidae</taxon>
        <taxon>Heliconiinae</taxon>
        <taxon>Argynnini</taxon>
        <taxon>Brenthis</taxon>
    </lineage>
</organism>
<accession>A0A8J9Y201</accession>
<feature type="region of interest" description="Disordered" evidence="1">
    <location>
        <begin position="33"/>
        <end position="55"/>
    </location>
</feature>
<reference evidence="2" key="1">
    <citation type="submission" date="2021-12" db="EMBL/GenBank/DDBJ databases">
        <authorList>
            <person name="Martin H S."/>
        </authorList>
    </citation>
    <scope>NUCLEOTIDE SEQUENCE</scope>
</reference>
<evidence type="ECO:0000313" key="3">
    <source>
        <dbReference type="Proteomes" id="UP000838878"/>
    </source>
</evidence>
<evidence type="ECO:0000313" key="2">
    <source>
        <dbReference type="EMBL" id="CAH0714554.1"/>
    </source>
</evidence>
<dbReference type="EMBL" id="OV170221">
    <property type="protein sequence ID" value="CAH0714554.1"/>
    <property type="molecule type" value="Genomic_DNA"/>
</dbReference>
<keyword evidence="3" id="KW-1185">Reference proteome</keyword>